<dbReference type="Pfam" id="PF05157">
    <property type="entry name" value="MshEN"/>
    <property type="match status" value="1"/>
</dbReference>
<keyword evidence="3" id="KW-0067">ATP-binding</keyword>
<evidence type="ECO:0000313" key="5">
    <source>
        <dbReference type="EMBL" id="WAM33204.1"/>
    </source>
</evidence>
<dbReference type="InterPro" id="IPR037257">
    <property type="entry name" value="T2SS_E_N_sf"/>
</dbReference>
<accession>A0ABY7BP77</accession>
<dbReference type="SMART" id="SM00382">
    <property type="entry name" value="AAA"/>
    <property type="match status" value="1"/>
</dbReference>
<name>A0ABY7BP77_9FIRM</name>
<dbReference type="Gene3D" id="3.30.450.90">
    <property type="match status" value="1"/>
</dbReference>
<keyword evidence="6" id="KW-1185">Reference proteome</keyword>
<dbReference type="InterPro" id="IPR027417">
    <property type="entry name" value="P-loop_NTPase"/>
</dbReference>
<feature type="domain" description="Bacterial type II secretion system protein E" evidence="4">
    <location>
        <begin position="387"/>
        <end position="401"/>
    </location>
</feature>
<dbReference type="PANTHER" id="PTHR30258">
    <property type="entry name" value="TYPE II SECRETION SYSTEM PROTEIN GSPE-RELATED"/>
    <property type="match status" value="1"/>
</dbReference>
<protein>
    <submittedName>
        <fullName evidence="5">ATPase, T2SS/T4P/T4SS family</fullName>
    </submittedName>
</protein>
<dbReference type="InterPro" id="IPR001482">
    <property type="entry name" value="T2SS/T4SS_dom"/>
</dbReference>
<evidence type="ECO:0000259" key="4">
    <source>
        <dbReference type="PROSITE" id="PS00662"/>
    </source>
</evidence>
<dbReference type="RefSeq" id="WP_045169851.1">
    <property type="nucleotide sequence ID" value="NZ_CP113865.1"/>
</dbReference>
<proteinExistence type="inferred from homology"/>
<dbReference type="PROSITE" id="PS00662">
    <property type="entry name" value="T2SP_E"/>
    <property type="match status" value="1"/>
</dbReference>
<dbReference type="SUPFAM" id="SSF160246">
    <property type="entry name" value="EspE N-terminal domain-like"/>
    <property type="match status" value="1"/>
</dbReference>
<evidence type="ECO:0000313" key="6">
    <source>
        <dbReference type="Proteomes" id="UP001164909"/>
    </source>
</evidence>
<dbReference type="EMBL" id="CP113865">
    <property type="protein sequence ID" value="WAM33204.1"/>
    <property type="molecule type" value="Genomic_DNA"/>
</dbReference>
<dbReference type="Gene3D" id="3.40.50.300">
    <property type="entry name" value="P-loop containing nucleotide triphosphate hydrolases"/>
    <property type="match status" value="1"/>
</dbReference>
<keyword evidence="2" id="KW-0547">Nucleotide-binding</keyword>
<dbReference type="CDD" id="cd01129">
    <property type="entry name" value="PulE-GspE-like"/>
    <property type="match status" value="1"/>
</dbReference>
<evidence type="ECO:0000256" key="1">
    <source>
        <dbReference type="ARBA" id="ARBA00006611"/>
    </source>
</evidence>
<dbReference type="InterPro" id="IPR003593">
    <property type="entry name" value="AAA+_ATPase"/>
</dbReference>
<reference evidence="5" key="1">
    <citation type="submission" date="2022-12" db="EMBL/GenBank/DDBJ databases">
        <authorList>
            <person name="Bing R.G."/>
            <person name="Willard D.J."/>
            <person name="Manesh M.J.H."/>
            <person name="Laemthong T."/>
            <person name="Crosby J.R."/>
            <person name="Kelly R.M."/>
        </authorList>
    </citation>
    <scope>NUCLEOTIDE SEQUENCE</scope>
    <source>
        <strain evidence="5">DSM 8990</strain>
    </source>
</reference>
<dbReference type="SUPFAM" id="SSF52540">
    <property type="entry name" value="P-loop containing nucleoside triphosphate hydrolases"/>
    <property type="match status" value="1"/>
</dbReference>
<dbReference type="PANTHER" id="PTHR30258:SF1">
    <property type="entry name" value="PROTEIN TRANSPORT PROTEIN HOFB HOMOLOG"/>
    <property type="match status" value="1"/>
</dbReference>
<sequence>MPRERKRIGDILVESKIITPQQLEEILQLQKETNKKLGEILVEKGIISEDELVELLEFQLGIPHIKLDIYPIDPKAIDFVSEQLARRHTLIPVGFDEEDNLIVAMADPLNIFAIEDVEIYSGRRVVPRIARASDIIRAIERYYGKQETLKAVEELQKETSERETAGRRVQITPRFQLGLEDGTEGPVVRLVNSIFEQAITSRASDIHIEPFENHVKVRYRIDGVLYDVLKLDISILPSLTARIKVVGNMDIAEKRVPQDGRTTYILYDRIYDMRISSLPTVFGEKIVVRVIDKSAFVKSKTELGLTKDDLEKYEKLIAAPHGIILVCGPTGSGKSTTLYTILNELNTGLRNIITVEDPVESTIEGINQVEVNVKAGLTFAAALRSILRQDPDIIMIGEIRDKETADMAIRAAITGHLVLSTIHTNDAASAVTRLVDMGIDNFLISSSLVGVISQRLVRKLCPYCKVEYEANEEEKMLLDIESENVVKLYKKDGCHICEGKGYFGRTGIYEILLVTRELRKLINKKDVSSEEIKELAIKEGMKTLKEACRERVLSGITSVEEFLKVTYAIES</sequence>
<dbReference type="Gene3D" id="3.30.300.160">
    <property type="entry name" value="Type II secretion system, protein E, N-terminal domain"/>
    <property type="match status" value="1"/>
</dbReference>
<evidence type="ECO:0000256" key="2">
    <source>
        <dbReference type="ARBA" id="ARBA00022741"/>
    </source>
</evidence>
<gene>
    <name evidence="5" type="ORF">OTK00_001684</name>
</gene>
<dbReference type="Pfam" id="PF00437">
    <property type="entry name" value="T2SSE"/>
    <property type="match status" value="1"/>
</dbReference>
<dbReference type="Proteomes" id="UP001164909">
    <property type="component" value="Chromosome"/>
</dbReference>
<comment type="similarity">
    <text evidence="1">Belongs to the GSP E family.</text>
</comment>
<organism evidence="5 6">
    <name type="scientific">Caldicellulosiruptor morganii</name>
    <dbReference type="NCBI Taxonomy" id="1387555"/>
    <lineage>
        <taxon>Bacteria</taxon>
        <taxon>Bacillati</taxon>
        <taxon>Bacillota</taxon>
        <taxon>Bacillota incertae sedis</taxon>
        <taxon>Caldicellulosiruptorales</taxon>
        <taxon>Caldicellulosiruptoraceae</taxon>
        <taxon>Caldicellulosiruptor</taxon>
    </lineage>
</organism>
<evidence type="ECO:0000256" key="3">
    <source>
        <dbReference type="ARBA" id="ARBA00022840"/>
    </source>
</evidence>
<dbReference type="InterPro" id="IPR007831">
    <property type="entry name" value="T2SS_GspE_N"/>
</dbReference>